<sequence length="177" mass="20202">MHDIEPSKTPTPPSSIEQITLDHSQYCFYKLSYTFDTIKEAGDLMAVDQATKAPANGSQNYNNPKVPKFLVSMNFKALLRKNRKDILCHCEWPIYAFKDYQLQMQNTLSKHLKGHMKFNTVTQCFKNSSIDPYRPFTAAINGDRIAVTCYGDCVCFTLVVSVSDWERSTEDVRGILI</sequence>
<dbReference type="AlphaFoldDB" id="A0A5N6NSX9"/>
<proteinExistence type="predicted"/>
<protein>
    <submittedName>
        <fullName evidence="1">Uncharacterized protein</fullName>
    </submittedName>
</protein>
<accession>A0A5N6NSX9</accession>
<evidence type="ECO:0000313" key="2">
    <source>
        <dbReference type="Proteomes" id="UP000326396"/>
    </source>
</evidence>
<keyword evidence="2" id="KW-1185">Reference proteome</keyword>
<organism evidence="1 2">
    <name type="scientific">Mikania micrantha</name>
    <name type="common">bitter vine</name>
    <dbReference type="NCBI Taxonomy" id="192012"/>
    <lineage>
        <taxon>Eukaryota</taxon>
        <taxon>Viridiplantae</taxon>
        <taxon>Streptophyta</taxon>
        <taxon>Embryophyta</taxon>
        <taxon>Tracheophyta</taxon>
        <taxon>Spermatophyta</taxon>
        <taxon>Magnoliopsida</taxon>
        <taxon>eudicotyledons</taxon>
        <taxon>Gunneridae</taxon>
        <taxon>Pentapetalae</taxon>
        <taxon>asterids</taxon>
        <taxon>campanulids</taxon>
        <taxon>Asterales</taxon>
        <taxon>Asteraceae</taxon>
        <taxon>Asteroideae</taxon>
        <taxon>Heliantheae alliance</taxon>
        <taxon>Eupatorieae</taxon>
        <taxon>Mikania</taxon>
    </lineage>
</organism>
<evidence type="ECO:0000313" key="1">
    <source>
        <dbReference type="EMBL" id="KAD5317882.1"/>
    </source>
</evidence>
<comment type="caution">
    <text evidence="1">The sequence shown here is derived from an EMBL/GenBank/DDBJ whole genome shotgun (WGS) entry which is preliminary data.</text>
</comment>
<dbReference type="Proteomes" id="UP000326396">
    <property type="component" value="Linkage Group LG17"/>
</dbReference>
<name>A0A5N6NSX9_9ASTR</name>
<reference evidence="1 2" key="1">
    <citation type="submission" date="2019-05" db="EMBL/GenBank/DDBJ databases">
        <title>Mikania micrantha, genome provides insights into the molecular mechanism of rapid growth.</title>
        <authorList>
            <person name="Liu B."/>
        </authorList>
    </citation>
    <scope>NUCLEOTIDE SEQUENCE [LARGE SCALE GENOMIC DNA]</scope>
    <source>
        <strain evidence="1">NLD-2019</strain>
        <tissue evidence="1">Leaf</tissue>
    </source>
</reference>
<gene>
    <name evidence="1" type="ORF">E3N88_17828</name>
</gene>
<dbReference type="EMBL" id="SZYD01000009">
    <property type="protein sequence ID" value="KAD5317882.1"/>
    <property type="molecule type" value="Genomic_DNA"/>
</dbReference>